<evidence type="ECO:0000256" key="4">
    <source>
        <dbReference type="ARBA" id="ARBA00018141"/>
    </source>
</evidence>
<evidence type="ECO:0000313" key="13">
    <source>
        <dbReference type="EMBL" id="BCE46272.1"/>
    </source>
</evidence>
<dbReference type="GO" id="GO:0070497">
    <property type="term" value="F:6-carboxytetrahydropterin synthase activity"/>
    <property type="evidence" value="ECO:0007669"/>
    <property type="project" value="UniProtKB-EC"/>
</dbReference>
<sequence length="126" mass="14277">MVFEQMWELTKSFRFEAAHSLSGTTFGAASEEIHGHSFRAEVTVRGTPDPETGMVVDLGLLQRAIEDVRLTLDHKFLNKIEALGKPTLENLSRFVWERLQHIGKLTRVSIHRDSCNESCTYYGPQG</sequence>
<keyword evidence="6 9" id="KW-0862">Zinc</keyword>
<feature type="binding site" evidence="10">
    <location>
        <position position="36"/>
    </location>
    <ligand>
        <name>Zn(2+)</name>
        <dbReference type="ChEBI" id="CHEBI:29105"/>
    </ligand>
</feature>
<evidence type="ECO:0000313" key="11">
    <source>
        <dbReference type="EMBL" id="BCE20019.1"/>
    </source>
</evidence>
<feature type="binding site" evidence="10">
    <location>
        <position position="19"/>
    </location>
    <ligand>
        <name>Zn(2+)</name>
        <dbReference type="ChEBI" id="CHEBI:29105"/>
    </ligand>
</feature>
<accession>A0A809XNL0</accession>
<dbReference type="UniPathway" id="UPA00391"/>
<dbReference type="EMBL" id="AP023092">
    <property type="protein sequence ID" value="BCE28849.1"/>
    <property type="molecule type" value="Genomic_DNA"/>
</dbReference>
<gene>
    <name evidence="11" type="ORF">XF1B_27000</name>
    <name evidence="12" type="ORF">XF2B_26180</name>
    <name evidence="13" type="ORF">XF4B_26210</name>
    <name evidence="14" type="ORF">XF5B_25440</name>
    <name evidence="15" type="ORF">XF6B_25640</name>
</gene>
<dbReference type="Gene3D" id="3.30.479.10">
    <property type="entry name" value="6-pyruvoyl tetrahydropterin synthase/QueD"/>
    <property type="match status" value="1"/>
</dbReference>
<evidence type="ECO:0000256" key="5">
    <source>
        <dbReference type="ARBA" id="ARBA00022723"/>
    </source>
</evidence>
<dbReference type="EMBL" id="AP023094">
    <property type="protein sequence ID" value="BCE46272.1"/>
    <property type="molecule type" value="Genomic_DNA"/>
</dbReference>
<keyword evidence="9" id="KW-0671">Queuosine biosynthesis</keyword>
<dbReference type="EMBL" id="AP023096">
    <property type="protein sequence ID" value="BCE63765.1"/>
    <property type="molecule type" value="Genomic_DNA"/>
</dbReference>
<organism evidence="12">
    <name type="scientific">Bradyrhizobium diazoefficiens</name>
    <dbReference type="NCBI Taxonomy" id="1355477"/>
    <lineage>
        <taxon>Bacteria</taxon>
        <taxon>Pseudomonadati</taxon>
        <taxon>Pseudomonadota</taxon>
        <taxon>Alphaproteobacteria</taxon>
        <taxon>Hyphomicrobiales</taxon>
        <taxon>Nitrobacteraceae</taxon>
        <taxon>Bradyrhizobium</taxon>
    </lineage>
</organism>
<protein>
    <recommendedName>
        <fullName evidence="4 9">6-carboxy-5,6,7,8-tetrahydropterin synthase</fullName>
        <ecNumber evidence="9">4.-.-.-</ecNumber>
    </recommendedName>
</protein>
<comment type="function">
    <text evidence="1">Catalyzes the conversion of 7,8-dihydroneopterin triphosphate (H2NTP) to 6-carboxy-5,6,7,8-tetrahydropterin (CPH4) and acetaldehyde.</text>
</comment>
<evidence type="ECO:0000256" key="7">
    <source>
        <dbReference type="ARBA" id="ARBA00023239"/>
    </source>
</evidence>
<dbReference type="FunFam" id="3.30.479.10:FF:000012">
    <property type="entry name" value="6-carboxy-5,6,7,8-tetrahydropterin synthase"/>
    <property type="match status" value="1"/>
</dbReference>
<comment type="pathway">
    <text evidence="2 9">Purine metabolism; 7-cyano-7-deazaguanine biosynthesis.</text>
</comment>
<evidence type="ECO:0000313" key="14">
    <source>
        <dbReference type="EMBL" id="BCE55032.1"/>
    </source>
</evidence>
<comment type="similarity">
    <text evidence="3 9">Belongs to the PTPS family. QueD subfamily.</text>
</comment>
<comment type="catalytic activity">
    <reaction evidence="8 9">
        <text>7,8-dihydroneopterin 3'-triphosphate + H2O = 6-carboxy-5,6,7,8-tetrahydropterin + triphosphate + acetaldehyde + 2 H(+)</text>
        <dbReference type="Rhea" id="RHEA:27966"/>
        <dbReference type="ChEBI" id="CHEBI:15343"/>
        <dbReference type="ChEBI" id="CHEBI:15377"/>
        <dbReference type="ChEBI" id="CHEBI:15378"/>
        <dbReference type="ChEBI" id="CHEBI:18036"/>
        <dbReference type="ChEBI" id="CHEBI:58462"/>
        <dbReference type="ChEBI" id="CHEBI:61032"/>
        <dbReference type="EC" id="4.1.2.50"/>
    </reaction>
</comment>
<reference evidence="15" key="5">
    <citation type="submission" date="2020-05" db="EMBL/GenBank/DDBJ databases">
        <title>Complete genome sequence of Bradyrhizobium diazoefficiens XF6 isolated from soybean nodule.</title>
        <authorList>
            <person name="Noda R."/>
            <person name="Kakizaki K."/>
            <person name="Minamisawa K."/>
        </authorList>
    </citation>
    <scope>NUCLEOTIDE SEQUENCE</scope>
    <source>
        <strain evidence="15">XF6</strain>
    </source>
</reference>
<evidence type="ECO:0000313" key="15">
    <source>
        <dbReference type="EMBL" id="BCE63765.1"/>
    </source>
</evidence>
<dbReference type="PIRSF" id="PIRSF006113">
    <property type="entry name" value="PTP_synth"/>
    <property type="match status" value="1"/>
</dbReference>
<dbReference type="PANTHER" id="PTHR12589">
    <property type="entry name" value="PYRUVOYL TETRAHYDROBIOPTERIN SYNTHASE"/>
    <property type="match status" value="1"/>
</dbReference>
<dbReference type="PANTHER" id="PTHR12589:SF7">
    <property type="entry name" value="6-PYRUVOYL TETRAHYDROBIOPTERIN SYNTHASE"/>
    <property type="match status" value="1"/>
</dbReference>
<comment type="cofactor">
    <cofactor evidence="9 10">
        <name>Zn(2+)</name>
        <dbReference type="ChEBI" id="CHEBI:29105"/>
    </cofactor>
    <text evidence="9 10">Binds 1 zinc ion per subunit.</text>
</comment>
<dbReference type="GO" id="GO:0046872">
    <property type="term" value="F:metal ion binding"/>
    <property type="evidence" value="ECO:0007669"/>
    <property type="project" value="UniProtKB-KW"/>
</dbReference>
<dbReference type="AlphaFoldDB" id="A0A809XNL0"/>
<evidence type="ECO:0000256" key="2">
    <source>
        <dbReference type="ARBA" id="ARBA00005061"/>
    </source>
</evidence>
<reference evidence="14" key="4">
    <citation type="submission" date="2020-05" db="EMBL/GenBank/DDBJ databases">
        <title>Complete genome sequence of Bradyrhizobium diazoefficiens XF5 isolated from soybean nodule.</title>
        <authorList>
            <person name="Noda R."/>
            <person name="Kakizaki K."/>
            <person name="Minamisawa K."/>
        </authorList>
    </citation>
    <scope>NUCLEOTIDE SEQUENCE</scope>
    <source>
        <strain evidence="14">XF5</strain>
    </source>
</reference>
<evidence type="ECO:0000313" key="12">
    <source>
        <dbReference type="EMBL" id="BCE28849.1"/>
    </source>
</evidence>
<reference evidence="12" key="2">
    <citation type="submission" date="2020-05" db="EMBL/GenBank/DDBJ databases">
        <title>Complete genome sequence of Bradyrhizobium diazoefficiens XF2 isolated from soybean nodule.</title>
        <authorList>
            <person name="Noda R."/>
            <person name="Kakizaki K."/>
            <person name="Minamisawa K."/>
        </authorList>
    </citation>
    <scope>NUCLEOTIDE SEQUENCE</scope>
    <source>
        <strain evidence="12">XF2</strain>
    </source>
</reference>
<dbReference type="GO" id="GO:0008616">
    <property type="term" value="P:tRNA queuosine(34) biosynthetic process"/>
    <property type="evidence" value="ECO:0007669"/>
    <property type="project" value="UniProtKB-KW"/>
</dbReference>
<evidence type="ECO:0000256" key="3">
    <source>
        <dbReference type="ARBA" id="ARBA00008900"/>
    </source>
</evidence>
<keyword evidence="5 9" id="KW-0479">Metal-binding</keyword>
<dbReference type="EC" id="4.-.-.-" evidence="9"/>
<dbReference type="InterPro" id="IPR038418">
    <property type="entry name" value="6-PTP_synth/QueD_sf"/>
</dbReference>
<dbReference type="Pfam" id="PF01242">
    <property type="entry name" value="PTPS"/>
    <property type="match status" value="1"/>
</dbReference>
<keyword evidence="7 9" id="KW-0456">Lyase</keyword>
<proteinExistence type="inferred from homology"/>
<feature type="binding site" evidence="10">
    <location>
        <position position="34"/>
    </location>
    <ligand>
        <name>Zn(2+)</name>
        <dbReference type="ChEBI" id="CHEBI:29105"/>
    </ligand>
</feature>
<reference evidence="11" key="1">
    <citation type="submission" date="2020-05" db="EMBL/GenBank/DDBJ databases">
        <title>Complete genome sequence of Bradyrhizobium diazoefficiens XF1 isolated from soybean nodule.</title>
        <authorList>
            <person name="Noda R."/>
            <person name="Kakizaki K."/>
            <person name="Minamisawa K."/>
        </authorList>
    </citation>
    <scope>NUCLEOTIDE SEQUENCE</scope>
    <source>
        <strain evidence="11">XF1</strain>
    </source>
</reference>
<evidence type="ECO:0000256" key="10">
    <source>
        <dbReference type="PIRSR" id="PIRSR006113-2"/>
    </source>
</evidence>
<evidence type="ECO:0000256" key="6">
    <source>
        <dbReference type="ARBA" id="ARBA00022833"/>
    </source>
</evidence>
<dbReference type="SUPFAM" id="SSF55620">
    <property type="entry name" value="Tetrahydrobiopterin biosynthesis enzymes-like"/>
    <property type="match status" value="1"/>
</dbReference>
<name>A0A809XNL0_9BRAD</name>
<reference evidence="13" key="3">
    <citation type="submission" date="2020-05" db="EMBL/GenBank/DDBJ databases">
        <title>Complete genome sequence of Bradyrhizobium diazoefficiens XF4 isolated from soybean nodule.</title>
        <authorList>
            <person name="Noda R."/>
            <person name="Kakizaki K."/>
            <person name="Minamisawa K."/>
        </authorList>
    </citation>
    <scope>NUCLEOTIDE SEQUENCE</scope>
    <source>
        <strain evidence="13">XF4</strain>
    </source>
</reference>
<evidence type="ECO:0000256" key="8">
    <source>
        <dbReference type="ARBA" id="ARBA00048807"/>
    </source>
</evidence>
<dbReference type="InterPro" id="IPR007115">
    <property type="entry name" value="6-PTP_synth/QueD"/>
</dbReference>
<evidence type="ECO:0000256" key="1">
    <source>
        <dbReference type="ARBA" id="ARBA00002285"/>
    </source>
</evidence>
<evidence type="ECO:0000256" key="9">
    <source>
        <dbReference type="PIRNR" id="PIRNR006113"/>
    </source>
</evidence>
<dbReference type="EMBL" id="AP023091">
    <property type="protein sequence ID" value="BCE20019.1"/>
    <property type="molecule type" value="Genomic_DNA"/>
</dbReference>
<dbReference type="EMBL" id="AP023095">
    <property type="protein sequence ID" value="BCE55032.1"/>
    <property type="molecule type" value="Genomic_DNA"/>
</dbReference>